<protein>
    <submittedName>
        <fullName evidence="2">Uncharacterized protein</fullName>
    </submittedName>
</protein>
<organism evidence="2 3">
    <name type="scientific">Candidatus Gottesmanbacteria bacterium GW2011_GWC2_39_8</name>
    <dbReference type="NCBI Taxonomy" id="1618450"/>
    <lineage>
        <taxon>Bacteria</taxon>
        <taxon>Candidatus Gottesmaniibacteriota</taxon>
    </lineage>
</organism>
<evidence type="ECO:0000313" key="3">
    <source>
        <dbReference type="Proteomes" id="UP000034539"/>
    </source>
</evidence>
<name>A0A0G0Q2A5_9BACT</name>
<sequence>MREKLIQSVVRFMPQLVLALFIGSTLATSTVAGMKLVKAASDDKPNDIAKVQAAENKDTEKDPSSEDDNPESLDTVSQDPVPPLVSQTISPTVVPQVYSRGSFQKGDDEDEIEDEKKDYDKSNKNEKKSKSKDKENQEGQESKEDN</sequence>
<accession>A0A0G0Q2A5</accession>
<feature type="compositionally biased region" description="Basic and acidic residues" evidence="1">
    <location>
        <begin position="114"/>
        <end position="146"/>
    </location>
</feature>
<evidence type="ECO:0000256" key="1">
    <source>
        <dbReference type="SAM" id="MobiDB-lite"/>
    </source>
</evidence>
<evidence type="ECO:0000313" key="2">
    <source>
        <dbReference type="EMBL" id="KKR31496.1"/>
    </source>
</evidence>
<gene>
    <name evidence="2" type="ORF">UT63_C0068G0006</name>
</gene>
<feature type="compositionally biased region" description="Basic and acidic residues" evidence="1">
    <location>
        <begin position="55"/>
        <end position="64"/>
    </location>
</feature>
<feature type="region of interest" description="Disordered" evidence="1">
    <location>
        <begin position="41"/>
        <end position="146"/>
    </location>
</feature>
<reference evidence="2 3" key="1">
    <citation type="journal article" date="2015" name="Nature">
        <title>rRNA introns, odd ribosomes, and small enigmatic genomes across a large radiation of phyla.</title>
        <authorList>
            <person name="Brown C.T."/>
            <person name="Hug L.A."/>
            <person name="Thomas B.C."/>
            <person name="Sharon I."/>
            <person name="Castelle C.J."/>
            <person name="Singh A."/>
            <person name="Wilkins M.J."/>
            <person name="Williams K.H."/>
            <person name="Banfield J.F."/>
        </authorList>
    </citation>
    <scope>NUCLEOTIDE SEQUENCE [LARGE SCALE GENOMIC DNA]</scope>
</reference>
<dbReference type="EMBL" id="LBXN01000068">
    <property type="protein sequence ID" value="KKR31496.1"/>
    <property type="molecule type" value="Genomic_DNA"/>
</dbReference>
<proteinExistence type="predicted"/>
<dbReference type="AlphaFoldDB" id="A0A0G0Q2A5"/>
<comment type="caution">
    <text evidence="2">The sequence shown here is derived from an EMBL/GenBank/DDBJ whole genome shotgun (WGS) entry which is preliminary data.</text>
</comment>
<dbReference type="Proteomes" id="UP000034539">
    <property type="component" value="Unassembled WGS sequence"/>
</dbReference>